<dbReference type="EMBL" id="JACIDV010000017">
    <property type="protein sequence ID" value="MBB3948340.1"/>
    <property type="molecule type" value="Genomic_DNA"/>
</dbReference>
<sequence>MRITEKLATNTAMEAKAAMSRMMSVICLSILFMF</sequence>
<evidence type="ECO:0000313" key="2">
    <source>
        <dbReference type="Proteomes" id="UP000565286"/>
    </source>
</evidence>
<keyword evidence="2" id="KW-1185">Reference proteome</keyword>
<reference evidence="1 2" key="1">
    <citation type="submission" date="2020-08" db="EMBL/GenBank/DDBJ databases">
        <title>Genomic Encyclopedia of Type Strains, Phase IV (KMG-IV): sequencing the most valuable type-strain genomes for metagenomic binning, comparative biology and taxonomic classification.</title>
        <authorList>
            <person name="Goeker M."/>
        </authorList>
    </citation>
    <scope>NUCLEOTIDE SEQUENCE [LARGE SCALE GENOMIC DNA]</scope>
    <source>
        <strain evidence="1 2">DSM 26438</strain>
    </source>
</reference>
<organism evidence="1 2">
    <name type="scientific">Rhizobium skierniewicense</name>
    <dbReference type="NCBI Taxonomy" id="984260"/>
    <lineage>
        <taxon>Bacteria</taxon>
        <taxon>Pseudomonadati</taxon>
        <taxon>Pseudomonadota</taxon>
        <taxon>Alphaproteobacteria</taxon>
        <taxon>Hyphomicrobiales</taxon>
        <taxon>Rhizobiaceae</taxon>
        <taxon>Rhizobium/Agrobacterium group</taxon>
        <taxon>Rhizobium</taxon>
    </lineage>
</organism>
<gene>
    <name evidence="1" type="ORF">GGQ73_004321</name>
</gene>
<accession>A0A7W6C9V8</accession>
<evidence type="ECO:0000313" key="1">
    <source>
        <dbReference type="EMBL" id="MBB3948340.1"/>
    </source>
</evidence>
<protein>
    <submittedName>
        <fullName evidence="1">Uncharacterized protein</fullName>
    </submittedName>
</protein>
<dbReference type="Proteomes" id="UP000565286">
    <property type="component" value="Unassembled WGS sequence"/>
</dbReference>
<name>A0A7W6C9V8_9HYPH</name>
<comment type="caution">
    <text evidence="1">The sequence shown here is derived from an EMBL/GenBank/DDBJ whole genome shotgun (WGS) entry which is preliminary data.</text>
</comment>
<dbReference type="AlphaFoldDB" id="A0A7W6C9V8"/>
<proteinExistence type="predicted"/>